<evidence type="ECO:0000313" key="3">
    <source>
        <dbReference type="Proteomes" id="UP000054843"/>
    </source>
</evidence>
<sequence length="106" mass="12080">MVTNKSAGKVALRSPPAQEHHTTQLSRTALLYAYRQHILQSAQLCVAAPLHIYYFLSVNHWRQRVLMSPAESTFPLSPAHQTAMEEFVKAEVMFPHVLVYFEVPAF</sequence>
<evidence type="ECO:0000256" key="1">
    <source>
        <dbReference type="SAM" id="MobiDB-lite"/>
    </source>
</evidence>
<keyword evidence="3" id="KW-1185">Reference proteome</keyword>
<dbReference type="EMBL" id="JYDO01000040">
    <property type="protein sequence ID" value="KRZ75286.1"/>
    <property type="molecule type" value="Genomic_DNA"/>
</dbReference>
<feature type="region of interest" description="Disordered" evidence="1">
    <location>
        <begin position="1"/>
        <end position="21"/>
    </location>
</feature>
<gene>
    <name evidence="2" type="ORF">T10_2727</name>
</gene>
<protein>
    <submittedName>
        <fullName evidence="2">Uncharacterized protein</fullName>
    </submittedName>
</protein>
<reference evidence="2 3" key="1">
    <citation type="submission" date="2015-01" db="EMBL/GenBank/DDBJ databases">
        <title>Evolution of Trichinella species and genotypes.</title>
        <authorList>
            <person name="Korhonen P.K."/>
            <person name="Edoardo P."/>
            <person name="Giuseppe L.R."/>
            <person name="Gasser R.B."/>
        </authorList>
    </citation>
    <scope>NUCLEOTIDE SEQUENCE [LARGE SCALE GENOMIC DNA]</scope>
    <source>
        <strain evidence="2">ISS1980</strain>
    </source>
</reference>
<accession>A0A0V1MU25</accession>
<evidence type="ECO:0000313" key="2">
    <source>
        <dbReference type="EMBL" id="KRZ75286.1"/>
    </source>
</evidence>
<name>A0A0V1MU25_9BILA</name>
<dbReference type="Proteomes" id="UP000054843">
    <property type="component" value="Unassembled WGS sequence"/>
</dbReference>
<dbReference type="AlphaFoldDB" id="A0A0V1MU25"/>
<proteinExistence type="predicted"/>
<comment type="caution">
    <text evidence="2">The sequence shown here is derived from an EMBL/GenBank/DDBJ whole genome shotgun (WGS) entry which is preliminary data.</text>
</comment>
<organism evidence="2 3">
    <name type="scientific">Trichinella papuae</name>
    <dbReference type="NCBI Taxonomy" id="268474"/>
    <lineage>
        <taxon>Eukaryota</taxon>
        <taxon>Metazoa</taxon>
        <taxon>Ecdysozoa</taxon>
        <taxon>Nematoda</taxon>
        <taxon>Enoplea</taxon>
        <taxon>Dorylaimia</taxon>
        <taxon>Trichinellida</taxon>
        <taxon>Trichinellidae</taxon>
        <taxon>Trichinella</taxon>
    </lineage>
</organism>